<evidence type="ECO:0000313" key="4">
    <source>
        <dbReference type="Proteomes" id="UP001611580"/>
    </source>
</evidence>
<feature type="compositionally biased region" description="Basic and acidic residues" evidence="1">
    <location>
        <begin position="158"/>
        <end position="181"/>
    </location>
</feature>
<dbReference type="Gene3D" id="1.10.30.50">
    <property type="match status" value="1"/>
</dbReference>
<evidence type="ECO:0000313" key="3">
    <source>
        <dbReference type="EMBL" id="MFI2490472.1"/>
    </source>
</evidence>
<dbReference type="InterPro" id="IPR003615">
    <property type="entry name" value="HNH_nuc"/>
</dbReference>
<evidence type="ECO:0000259" key="2">
    <source>
        <dbReference type="SMART" id="SM00507"/>
    </source>
</evidence>
<accession>A0ABW7XSF6</accession>
<keyword evidence="3" id="KW-0255">Endonuclease</keyword>
<feature type="region of interest" description="Disordered" evidence="1">
    <location>
        <begin position="112"/>
        <end position="273"/>
    </location>
</feature>
<dbReference type="EMBL" id="JBIRYI010000026">
    <property type="protein sequence ID" value="MFI2490472.1"/>
    <property type="molecule type" value="Genomic_DNA"/>
</dbReference>
<keyword evidence="3" id="KW-0378">Hydrolase</keyword>
<keyword evidence="3" id="KW-0540">Nuclease</keyword>
<feature type="non-terminal residue" evidence="3">
    <location>
        <position position="1"/>
    </location>
</feature>
<dbReference type="RefSeq" id="WP_397408352.1">
    <property type="nucleotide sequence ID" value="NZ_JBIRYI010000026.1"/>
</dbReference>
<reference evidence="3 4" key="1">
    <citation type="submission" date="2024-10" db="EMBL/GenBank/DDBJ databases">
        <title>The Natural Products Discovery Center: Release of the First 8490 Sequenced Strains for Exploring Actinobacteria Biosynthetic Diversity.</title>
        <authorList>
            <person name="Kalkreuter E."/>
            <person name="Kautsar S.A."/>
            <person name="Yang D."/>
            <person name="Bader C.D."/>
            <person name="Teijaro C.N."/>
            <person name="Fluegel L."/>
            <person name="Davis C.M."/>
            <person name="Simpson J.R."/>
            <person name="Lauterbach L."/>
            <person name="Steele A.D."/>
            <person name="Gui C."/>
            <person name="Meng S."/>
            <person name="Li G."/>
            <person name="Viehrig K."/>
            <person name="Ye F."/>
            <person name="Su P."/>
            <person name="Kiefer A.F."/>
            <person name="Nichols A."/>
            <person name="Cepeda A.J."/>
            <person name="Yan W."/>
            <person name="Fan B."/>
            <person name="Jiang Y."/>
            <person name="Adhikari A."/>
            <person name="Zheng C.-J."/>
            <person name="Schuster L."/>
            <person name="Cowan T.M."/>
            <person name="Smanski M.J."/>
            <person name="Chevrette M.G."/>
            <person name="De Carvalho L.P.S."/>
            <person name="Shen B."/>
        </authorList>
    </citation>
    <scope>NUCLEOTIDE SEQUENCE [LARGE SCALE GENOMIC DNA]</scope>
    <source>
        <strain evidence="3 4">NPDC019481</strain>
    </source>
</reference>
<protein>
    <submittedName>
        <fullName evidence="3">HNH endonuclease</fullName>
    </submittedName>
</protein>
<keyword evidence="4" id="KW-1185">Reference proteome</keyword>
<dbReference type="SMART" id="SM00507">
    <property type="entry name" value="HNHc"/>
    <property type="match status" value="1"/>
</dbReference>
<dbReference type="GO" id="GO:0004519">
    <property type="term" value="F:endonuclease activity"/>
    <property type="evidence" value="ECO:0007669"/>
    <property type="project" value="UniProtKB-KW"/>
</dbReference>
<dbReference type="Pfam" id="PF01844">
    <property type="entry name" value="HNH"/>
    <property type="match status" value="1"/>
</dbReference>
<feature type="domain" description="HNH nuclease" evidence="2">
    <location>
        <begin position="34"/>
        <end position="85"/>
    </location>
</feature>
<sequence>HAIDTDTAWLRSIYVNPHGRLLATTSTSRFHPPGLSSLLRAREQGICATVWCDAPVRHTDHITPHAEGGPTSLDNGQGLCARCNHAKQAPGWRQKTTQLDGRHAVETVTPTGHTYVSVAPTPPAPARTGDTALAPSTNADGTAPDDSPGTGQAVRNVDTAHDRDTVVPRDGHASAIGDEHTSTTGVPGAGEAPTSTRDVTATPPWTPAVGLTGPAPGRVPRSRYSIGCHTTPAHGAIPYRPSPPPRQARPAHRPPGRAGARSRRPDLSWAHPT</sequence>
<gene>
    <name evidence="3" type="ORF">ACH47X_26410</name>
</gene>
<organism evidence="3 4">
    <name type="scientific">Promicromonospora kroppenstedtii</name>
    <dbReference type="NCBI Taxonomy" id="440482"/>
    <lineage>
        <taxon>Bacteria</taxon>
        <taxon>Bacillati</taxon>
        <taxon>Actinomycetota</taxon>
        <taxon>Actinomycetes</taxon>
        <taxon>Micrococcales</taxon>
        <taxon>Promicromonosporaceae</taxon>
        <taxon>Promicromonospora</taxon>
    </lineage>
</organism>
<dbReference type="Proteomes" id="UP001611580">
    <property type="component" value="Unassembled WGS sequence"/>
</dbReference>
<comment type="caution">
    <text evidence="3">The sequence shown here is derived from an EMBL/GenBank/DDBJ whole genome shotgun (WGS) entry which is preliminary data.</text>
</comment>
<evidence type="ECO:0000256" key="1">
    <source>
        <dbReference type="SAM" id="MobiDB-lite"/>
    </source>
</evidence>
<dbReference type="InterPro" id="IPR002711">
    <property type="entry name" value="HNH"/>
</dbReference>
<proteinExistence type="predicted"/>
<dbReference type="CDD" id="cd00085">
    <property type="entry name" value="HNHc"/>
    <property type="match status" value="1"/>
</dbReference>
<name>A0ABW7XSF6_9MICO</name>